<dbReference type="InterPro" id="IPR025877">
    <property type="entry name" value="MobA-like_NTP_Trfase"/>
</dbReference>
<gene>
    <name evidence="5" type="ORF">KJF94_05605</name>
</gene>
<dbReference type="InterPro" id="IPR029044">
    <property type="entry name" value="Nucleotide-diphossugar_trans"/>
</dbReference>
<dbReference type="PANTHER" id="PTHR43584">
    <property type="entry name" value="NUCLEOTIDYL TRANSFERASE"/>
    <property type="match status" value="1"/>
</dbReference>
<sequence>MKAIILAAGRGSRMKSLTDERPKCMVELRGKTLLEWQLAALRDAGVDEIAIVTGYKRELLAGRGMIEFHNSRWAQTNMVSSLACAQAWLQDEPCIVSYSDIFYSPVAVQSLMTCKASLAVTYDPNWLALWTERFGDPLLDAETFRLTSDNTLAEIGNKPQSVDDVQGQYMGLLRFTPEAWAEVVRLRSALTPEQCDKVHMTNTLQQVIDAGRVPIQAVAYNGEWGEVDSAEDLFLYQ</sequence>
<proteinExistence type="predicted"/>
<evidence type="ECO:0000259" key="4">
    <source>
        <dbReference type="Pfam" id="PF12804"/>
    </source>
</evidence>
<evidence type="ECO:0000256" key="3">
    <source>
        <dbReference type="ARBA" id="ARBA00022842"/>
    </source>
</evidence>
<dbReference type="Gene3D" id="3.90.550.10">
    <property type="entry name" value="Spore Coat Polysaccharide Biosynthesis Protein SpsA, Chain A"/>
    <property type="match status" value="1"/>
</dbReference>
<dbReference type="Proteomes" id="UP000681155">
    <property type="component" value="Chromosome"/>
</dbReference>
<dbReference type="RefSeq" id="WP_214381777.1">
    <property type="nucleotide sequence ID" value="NZ_CP075566.1"/>
</dbReference>
<evidence type="ECO:0000256" key="1">
    <source>
        <dbReference type="ARBA" id="ARBA00022679"/>
    </source>
</evidence>
<reference evidence="5 6" key="1">
    <citation type="submission" date="2021-05" db="EMBL/GenBank/DDBJ databases">
        <title>Complete genome of the cytokinin-producing biocontrol strain Pseudomonas fluorescens G20-18.</title>
        <authorList>
            <person name="Nielsen T.K."/>
            <person name="Mekureyaw M.F."/>
            <person name="Hansen L.H."/>
            <person name="Nicolaisen M.H."/>
            <person name="Roitsch T.G."/>
            <person name="Hennessy R.C."/>
        </authorList>
    </citation>
    <scope>NUCLEOTIDE SEQUENCE [LARGE SCALE GENOMIC DNA]</scope>
    <source>
        <strain evidence="5 6">G20-18</strain>
    </source>
</reference>
<dbReference type="InterPro" id="IPR050065">
    <property type="entry name" value="GlmU-like"/>
</dbReference>
<keyword evidence="6" id="KW-1185">Reference proteome</keyword>
<dbReference type="CDD" id="cd02523">
    <property type="entry name" value="PC_cytidylyltransferase"/>
    <property type="match status" value="1"/>
</dbReference>
<keyword evidence="1" id="KW-0808">Transferase</keyword>
<evidence type="ECO:0000256" key="2">
    <source>
        <dbReference type="ARBA" id="ARBA00022695"/>
    </source>
</evidence>
<name>A0ABX8F010_9PSED</name>
<dbReference type="Pfam" id="PF12804">
    <property type="entry name" value="NTP_transf_3"/>
    <property type="match status" value="1"/>
</dbReference>
<dbReference type="PANTHER" id="PTHR43584:SF8">
    <property type="entry name" value="N-ACETYLMURAMATE ALPHA-1-PHOSPHATE URIDYLYLTRANSFERASE"/>
    <property type="match status" value="1"/>
</dbReference>
<feature type="domain" description="MobA-like NTP transferase" evidence="4">
    <location>
        <begin position="3"/>
        <end position="114"/>
    </location>
</feature>
<organism evidence="5 6">
    <name type="scientific">Pseudomonas hormoni</name>
    <dbReference type="NCBI Taxonomy" id="3093767"/>
    <lineage>
        <taxon>Bacteria</taxon>
        <taxon>Pseudomonadati</taxon>
        <taxon>Pseudomonadota</taxon>
        <taxon>Gammaproteobacteria</taxon>
        <taxon>Pseudomonadales</taxon>
        <taxon>Pseudomonadaceae</taxon>
        <taxon>Pseudomonas</taxon>
    </lineage>
</organism>
<accession>A0ABX8F010</accession>
<dbReference type="SUPFAM" id="SSF53448">
    <property type="entry name" value="Nucleotide-diphospho-sugar transferases"/>
    <property type="match status" value="1"/>
</dbReference>
<dbReference type="EMBL" id="CP075566">
    <property type="protein sequence ID" value="QVW25060.1"/>
    <property type="molecule type" value="Genomic_DNA"/>
</dbReference>
<keyword evidence="2 5" id="KW-0548">Nucleotidyltransferase</keyword>
<evidence type="ECO:0000313" key="6">
    <source>
        <dbReference type="Proteomes" id="UP000681155"/>
    </source>
</evidence>
<evidence type="ECO:0000313" key="5">
    <source>
        <dbReference type="EMBL" id="QVW25060.1"/>
    </source>
</evidence>
<dbReference type="GO" id="GO:0016779">
    <property type="term" value="F:nucleotidyltransferase activity"/>
    <property type="evidence" value="ECO:0007669"/>
    <property type="project" value="UniProtKB-KW"/>
</dbReference>
<keyword evidence="3" id="KW-0460">Magnesium</keyword>
<protein>
    <submittedName>
        <fullName evidence="5">Phosphocholine cytidylyltransferase family protein</fullName>
    </submittedName>
</protein>